<name>A0AB37UGD5_9CYAN</name>
<proteinExistence type="predicted"/>
<organism evidence="1 2">
    <name type="scientific">Chroococcidiopsis cubana SAG 39.79</name>
    <dbReference type="NCBI Taxonomy" id="388085"/>
    <lineage>
        <taxon>Bacteria</taxon>
        <taxon>Bacillati</taxon>
        <taxon>Cyanobacteriota</taxon>
        <taxon>Cyanophyceae</taxon>
        <taxon>Chroococcidiopsidales</taxon>
        <taxon>Chroococcidiopsidaceae</taxon>
        <taxon>Chroococcidiopsis</taxon>
    </lineage>
</organism>
<dbReference type="AlphaFoldDB" id="A0AB37UGD5"/>
<evidence type="ECO:0000313" key="1">
    <source>
        <dbReference type="EMBL" id="RUT10602.1"/>
    </source>
</evidence>
<protein>
    <submittedName>
        <fullName evidence="1">Uncharacterized protein</fullName>
    </submittedName>
</protein>
<dbReference type="EMBL" id="RSCK01000040">
    <property type="protein sequence ID" value="RUT10602.1"/>
    <property type="molecule type" value="Genomic_DNA"/>
</dbReference>
<reference evidence="1 2" key="1">
    <citation type="journal article" date="2019" name="Genome Biol. Evol.">
        <title>Day and night: Metabolic profiles and evolutionary relationships of six axenic non-marine cyanobacteria.</title>
        <authorList>
            <person name="Will S.E."/>
            <person name="Henke P."/>
            <person name="Boedeker C."/>
            <person name="Huang S."/>
            <person name="Brinkmann H."/>
            <person name="Rohde M."/>
            <person name="Jarek M."/>
            <person name="Friedl T."/>
            <person name="Seufert S."/>
            <person name="Schumacher M."/>
            <person name="Overmann J."/>
            <person name="Neumann-Schaal M."/>
            <person name="Petersen J."/>
        </authorList>
    </citation>
    <scope>NUCLEOTIDE SEQUENCE [LARGE SCALE GENOMIC DNA]</scope>
    <source>
        <strain evidence="1 2">SAG 39.79</strain>
    </source>
</reference>
<accession>A0AB37UGD5</accession>
<dbReference type="RefSeq" id="WP_106171116.1">
    <property type="nucleotide sequence ID" value="NZ_JAVKZF010000004.1"/>
</dbReference>
<sequence>MNNFLVNLILAALAVFILAPVANAMHEDLHMRFIKFFVVIAQTSKVDAENAFIIFQVIMRA</sequence>
<keyword evidence="2" id="KW-1185">Reference proteome</keyword>
<evidence type="ECO:0000313" key="2">
    <source>
        <dbReference type="Proteomes" id="UP000282574"/>
    </source>
</evidence>
<gene>
    <name evidence="1" type="ORF">DSM107010_41690</name>
</gene>
<comment type="caution">
    <text evidence="1">The sequence shown here is derived from an EMBL/GenBank/DDBJ whole genome shotgun (WGS) entry which is preliminary data.</text>
</comment>
<dbReference type="Proteomes" id="UP000282574">
    <property type="component" value="Unassembled WGS sequence"/>
</dbReference>